<dbReference type="PROSITE" id="PS50097">
    <property type="entry name" value="BTB"/>
    <property type="match status" value="1"/>
</dbReference>
<gene>
    <name evidence="3" type="ORF">FB567DRAFT_586125</name>
</gene>
<reference evidence="3" key="1">
    <citation type="journal article" date="2021" name="Nat. Commun.">
        <title>Genetic determinants of endophytism in the Arabidopsis root mycobiome.</title>
        <authorList>
            <person name="Mesny F."/>
            <person name="Miyauchi S."/>
            <person name="Thiergart T."/>
            <person name="Pickel B."/>
            <person name="Atanasova L."/>
            <person name="Karlsson M."/>
            <person name="Huettel B."/>
            <person name="Barry K.W."/>
            <person name="Haridas S."/>
            <person name="Chen C."/>
            <person name="Bauer D."/>
            <person name="Andreopoulos W."/>
            <person name="Pangilinan J."/>
            <person name="LaButti K."/>
            <person name="Riley R."/>
            <person name="Lipzen A."/>
            <person name="Clum A."/>
            <person name="Drula E."/>
            <person name="Henrissat B."/>
            <person name="Kohler A."/>
            <person name="Grigoriev I.V."/>
            <person name="Martin F.M."/>
            <person name="Hacquard S."/>
        </authorList>
    </citation>
    <scope>NUCLEOTIDE SEQUENCE</scope>
    <source>
        <strain evidence="3">MPI-SDFR-AT-0120</strain>
    </source>
</reference>
<keyword evidence="4" id="KW-1185">Reference proteome</keyword>
<dbReference type="InterPro" id="IPR000210">
    <property type="entry name" value="BTB/POZ_dom"/>
</dbReference>
<organism evidence="3 4">
    <name type="scientific">Paraphoma chrysanthemicola</name>
    <dbReference type="NCBI Taxonomy" id="798071"/>
    <lineage>
        <taxon>Eukaryota</taxon>
        <taxon>Fungi</taxon>
        <taxon>Dikarya</taxon>
        <taxon>Ascomycota</taxon>
        <taxon>Pezizomycotina</taxon>
        <taxon>Dothideomycetes</taxon>
        <taxon>Pleosporomycetidae</taxon>
        <taxon>Pleosporales</taxon>
        <taxon>Pleosporineae</taxon>
        <taxon>Phaeosphaeriaceae</taxon>
        <taxon>Paraphoma</taxon>
    </lineage>
</organism>
<name>A0A8K0RJ90_9PLEO</name>
<sequence length="377" mass="42747">MPPKRQLSKSAPSTGDSTSRSKRTKTPKSIAKIPDVPIKIHVGSDDPAGEVYIHRSRLERVSPWFRRQATHCEVIELDNVTVTTLQAFYTWVYDRHVVVDGMEEEMDKVKLNNNETTSKRPTVETSHATASSQSKVIDGTEEEMDNAKLDDHNPTNKRPTAETSHATASSQSKVVDLTEDSDDDVSEDEDAGKSDENSSTAHSSSEDVLPWYMTAGHDTRDQIFGQLTHLYSFGTTHEIADFSFAVVLAWQRFSYKTSTYPCATFINHICQRVSLKSGLMQYVINCYANYIPVEDVIEEESRWKTIPSDFLTEVFIVSLEQPKLWGLGPNEEWCEYHNHDSDEAERSCLERERRPEDPRTWFSDDLATPARGCGPRM</sequence>
<protein>
    <recommendedName>
        <fullName evidence="2">BTB domain-containing protein</fullName>
    </recommendedName>
</protein>
<dbReference type="EMBL" id="JAGMVJ010000001">
    <property type="protein sequence ID" value="KAH7094771.1"/>
    <property type="molecule type" value="Genomic_DNA"/>
</dbReference>
<feature type="region of interest" description="Disordered" evidence="1">
    <location>
        <begin position="1"/>
        <end position="30"/>
    </location>
</feature>
<feature type="compositionally biased region" description="Polar residues" evidence="1">
    <location>
        <begin position="156"/>
        <end position="173"/>
    </location>
</feature>
<evidence type="ECO:0000313" key="3">
    <source>
        <dbReference type="EMBL" id="KAH7094771.1"/>
    </source>
</evidence>
<dbReference type="OrthoDB" id="10560617at2759"/>
<evidence type="ECO:0000256" key="1">
    <source>
        <dbReference type="SAM" id="MobiDB-lite"/>
    </source>
</evidence>
<proteinExistence type="predicted"/>
<evidence type="ECO:0000259" key="2">
    <source>
        <dbReference type="PROSITE" id="PS50097"/>
    </source>
</evidence>
<feature type="region of interest" description="Disordered" evidence="1">
    <location>
        <begin position="109"/>
        <end position="205"/>
    </location>
</feature>
<dbReference type="AlphaFoldDB" id="A0A8K0RJ90"/>
<feature type="compositionally biased region" description="Polar residues" evidence="1">
    <location>
        <begin position="8"/>
        <end position="18"/>
    </location>
</feature>
<accession>A0A8K0RJ90</accession>
<feature type="compositionally biased region" description="Basic and acidic residues" evidence="1">
    <location>
        <begin position="145"/>
        <end position="154"/>
    </location>
</feature>
<feature type="compositionally biased region" description="Polar residues" evidence="1">
    <location>
        <begin position="123"/>
        <end position="135"/>
    </location>
</feature>
<comment type="caution">
    <text evidence="3">The sequence shown here is derived from an EMBL/GenBank/DDBJ whole genome shotgun (WGS) entry which is preliminary data.</text>
</comment>
<feature type="compositionally biased region" description="Acidic residues" evidence="1">
    <location>
        <begin position="177"/>
        <end position="190"/>
    </location>
</feature>
<feature type="domain" description="BTB" evidence="2">
    <location>
        <begin position="34"/>
        <end position="101"/>
    </location>
</feature>
<dbReference type="Proteomes" id="UP000813461">
    <property type="component" value="Unassembled WGS sequence"/>
</dbReference>
<evidence type="ECO:0000313" key="4">
    <source>
        <dbReference type="Proteomes" id="UP000813461"/>
    </source>
</evidence>